<dbReference type="InterPro" id="IPR008972">
    <property type="entry name" value="Cupredoxin"/>
</dbReference>
<dbReference type="Pfam" id="PF07731">
    <property type="entry name" value="Cu-oxidase_2"/>
    <property type="match status" value="1"/>
</dbReference>
<comment type="similarity">
    <text evidence="1">Belongs to the multicopper oxidase family.</text>
</comment>
<evidence type="ECO:0000259" key="6">
    <source>
        <dbReference type="Pfam" id="PF07732"/>
    </source>
</evidence>
<reference evidence="7 8" key="1">
    <citation type="submission" date="2019-03" db="EMBL/GenBank/DDBJ databases">
        <title>Genomic Encyclopedia of Type Strains, Phase IV (KMG-IV): sequencing the most valuable type-strain genomes for metagenomic binning, comparative biology and taxonomic classification.</title>
        <authorList>
            <person name="Goeker M."/>
        </authorList>
    </citation>
    <scope>NUCLEOTIDE SEQUENCE [LARGE SCALE GENOMIC DNA]</scope>
    <source>
        <strain evidence="7 8">DSM 45934</strain>
    </source>
</reference>
<feature type="domain" description="Plastocyanin-like" evidence="6">
    <location>
        <begin position="66"/>
        <end position="180"/>
    </location>
</feature>
<dbReference type="InterPro" id="IPR045087">
    <property type="entry name" value="Cu-oxidase_fam"/>
</dbReference>
<dbReference type="SUPFAM" id="SSF49503">
    <property type="entry name" value="Cupredoxins"/>
    <property type="match status" value="3"/>
</dbReference>
<comment type="caution">
    <text evidence="7">The sequence shown here is derived from an EMBL/GenBank/DDBJ whole genome shotgun (WGS) entry which is preliminary data.</text>
</comment>
<evidence type="ECO:0000259" key="5">
    <source>
        <dbReference type="Pfam" id="PF07731"/>
    </source>
</evidence>
<dbReference type="Pfam" id="PF07732">
    <property type="entry name" value="Cu-oxidase_3"/>
    <property type="match status" value="1"/>
</dbReference>
<evidence type="ECO:0000256" key="1">
    <source>
        <dbReference type="ARBA" id="ARBA00010609"/>
    </source>
</evidence>
<accession>A0A4R2J429</accession>
<name>A0A4R2J429_9PSEU</name>
<feature type="domain" description="Plastocyanin-like" evidence="5">
    <location>
        <begin position="355"/>
        <end position="474"/>
    </location>
</feature>
<dbReference type="PROSITE" id="PS00080">
    <property type="entry name" value="MULTICOPPER_OXIDASE2"/>
    <property type="match status" value="1"/>
</dbReference>
<gene>
    <name evidence="7" type="ORF">EV192_11138</name>
</gene>
<dbReference type="Gene3D" id="2.60.40.420">
    <property type="entry name" value="Cupredoxins - blue copper proteins"/>
    <property type="match status" value="3"/>
</dbReference>
<dbReference type="GO" id="GO:0016491">
    <property type="term" value="F:oxidoreductase activity"/>
    <property type="evidence" value="ECO:0007669"/>
    <property type="project" value="UniProtKB-KW"/>
</dbReference>
<protein>
    <submittedName>
        <fullName evidence="7">FtsP/CotA-like multicopper oxidase with cupredoxin domain</fullName>
    </submittedName>
</protein>
<feature type="domain" description="Plastocyanin-like" evidence="4">
    <location>
        <begin position="224"/>
        <end position="295"/>
    </location>
</feature>
<keyword evidence="2" id="KW-0479">Metal-binding</keyword>
<dbReference type="PANTHER" id="PTHR48267">
    <property type="entry name" value="CUPREDOXIN SUPERFAMILY PROTEIN"/>
    <property type="match status" value="1"/>
</dbReference>
<evidence type="ECO:0000313" key="7">
    <source>
        <dbReference type="EMBL" id="TCO52844.1"/>
    </source>
</evidence>
<dbReference type="InterPro" id="IPR001117">
    <property type="entry name" value="Cu-oxidase_2nd"/>
</dbReference>
<keyword evidence="8" id="KW-1185">Reference proteome</keyword>
<evidence type="ECO:0000256" key="2">
    <source>
        <dbReference type="ARBA" id="ARBA00022723"/>
    </source>
</evidence>
<dbReference type="AlphaFoldDB" id="A0A4R2J429"/>
<dbReference type="Pfam" id="PF00394">
    <property type="entry name" value="Cu-oxidase"/>
    <property type="match status" value="1"/>
</dbReference>
<evidence type="ECO:0000256" key="3">
    <source>
        <dbReference type="ARBA" id="ARBA00023002"/>
    </source>
</evidence>
<dbReference type="OrthoDB" id="345021at2"/>
<sequence>MLNRRGTLKLGAVAGVALALPAERLVSAVVGSPPAVQPFTTPLPIPPVLSPVYSDRGTDYYEMTAKPANVEILPGTRTNMLTFNGSFPGPTIKARQGRPVQVKILNGLDNVTAVHLHGGNVPHEDDGHPLDVLQPGQTRTYHYPNIQRAATLWYHDHAHHLEAEQIYRGLAGLYLIEDRTDSPTLPRGQFDIPLMFRDIALDDSAQLLWNNNDSARRNIVLTNGKAQPKLRVRRRRYRFRLLNASNDRVMSFRLSNGAEMVQIASDGGLMARPVRRTEIGLYPAERVDVVVDFSALPGGTQLVLQNTVGDTPATKDVLQFEVAGGARRDDDDSSVPAKLSVLPPIGAPVMQTRKVLLSFDFKQGAFLINGKQYDPNRVDFTVKKGSTEIWEITNADPDPFAHSLHVHQIQFRVLDRGGKAVEPWEAYPKDTVSVPSGQTVRILIKFDSPFTGLYPFHCHFVGHSSMAMMAQFNIVP</sequence>
<dbReference type="EMBL" id="SLWS01000011">
    <property type="protein sequence ID" value="TCO52844.1"/>
    <property type="molecule type" value="Genomic_DNA"/>
</dbReference>
<dbReference type="InterPro" id="IPR011707">
    <property type="entry name" value="Cu-oxidase-like_N"/>
</dbReference>
<keyword evidence="3" id="KW-0560">Oxidoreductase</keyword>
<evidence type="ECO:0000313" key="8">
    <source>
        <dbReference type="Proteomes" id="UP000295680"/>
    </source>
</evidence>
<dbReference type="CDD" id="cd13890">
    <property type="entry name" value="CuRO_3_CueO_FtsP"/>
    <property type="match status" value="1"/>
</dbReference>
<proteinExistence type="inferred from homology"/>
<evidence type="ECO:0000259" key="4">
    <source>
        <dbReference type="Pfam" id="PF00394"/>
    </source>
</evidence>
<dbReference type="InterPro" id="IPR002355">
    <property type="entry name" value="Cu_oxidase_Cu_BS"/>
</dbReference>
<dbReference type="Proteomes" id="UP000295680">
    <property type="component" value="Unassembled WGS sequence"/>
</dbReference>
<organism evidence="7 8">
    <name type="scientific">Actinocrispum wychmicini</name>
    <dbReference type="NCBI Taxonomy" id="1213861"/>
    <lineage>
        <taxon>Bacteria</taxon>
        <taxon>Bacillati</taxon>
        <taxon>Actinomycetota</taxon>
        <taxon>Actinomycetes</taxon>
        <taxon>Pseudonocardiales</taxon>
        <taxon>Pseudonocardiaceae</taxon>
        <taxon>Actinocrispum</taxon>
    </lineage>
</organism>
<dbReference type="InterPro" id="IPR011706">
    <property type="entry name" value="Cu-oxidase_C"/>
</dbReference>
<dbReference type="RefSeq" id="WP_132123817.1">
    <property type="nucleotide sequence ID" value="NZ_SLWS01000011.1"/>
</dbReference>
<dbReference type="GO" id="GO:0005507">
    <property type="term" value="F:copper ion binding"/>
    <property type="evidence" value="ECO:0007669"/>
    <property type="project" value="InterPro"/>
</dbReference>
<dbReference type="PANTHER" id="PTHR48267:SF1">
    <property type="entry name" value="BILIRUBIN OXIDASE"/>
    <property type="match status" value="1"/>
</dbReference>